<dbReference type="Proteomes" id="UP000887563">
    <property type="component" value="Unplaced"/>
</dbReference>
<protein>
    <submittedName>
        <fullName evidence="2">Candidate secreted effector</fullName>
    </submittedName>
</protein>
<reference evidence="2" key="1">
    <citation type="submission" date="2022-11" db="UniProtKB">
        <authorList>
            <consortium name="WormBaseParasite"/>
        </authorList>
    </citation>
    <scope>IDENTIFICATION</scope>
</reference>
<name>A0A914MFV5_MELIC</name>
<accession>A0A914MFV5</accession>
<keyword evidence="1" id="KW-1185">Reference proteome</keyword>
<dbReference type="WBParaSite" id="Minc3s01417g23656">
    <property type="protein sequence ID" value="Minc3s01417g23656"/>
    <property type="gene ID" value="Minc3s01417g23656"/>
</dbReference>
<dbReference type="AlphaFoldDB" id="A0A914MFV5"/>
<evidence type="ECO:0000313" key="2">
    <source>
        <dbReference type="WBParaSite" id="Minc3s01417g23656"/>
    </source>
</evidence>
<sequence length="63" mass="7231">MTVCSTTSTCTHSSLTSSRRYIFMVYIKFKFVNDFFIKFLSAVLSGTFGWELQFSENLSIQLA</sequence>
<evidence type="ECO:0000313" key="1">
    <source>
        <dbReference type="Proteomes" id="UP000887563"/>
    </source>
</evidence>
<organism evidence="1 2">
    <name type="scientific">Meloidogyne incognita</name>
    <name type="common">Southern root-knot nematode worm</name>
    <name type="synonym">Oxyuris incognita</name>
    <dbReference type="NCBI Taxonomy" id="6306"/>
    <lineage>
        <taxon>Eukaryota</taxon>
        <taxon>Metazoa</taxon>
        <taxon>Ecdysozoa</taxon>
        <taxon>Nematoda</taxon>
        <taxon>Chromadorea</taxon>
        <taxon>Rhabditida</taxon>
        <taxon>Tylenchina</taxon>
        <taxon>Tylenchomorpha</taxon>
        <taxon>Tylenchoidea</taxon>
        <taxon>Meloidogynidae</taxon>
        <taxon>Meloidogyninae</taxon>
        <taxon>Meloidogyne</taxon>
        <taxon>Meloidogyne incognita group</taxon>
    </lineage>
</organism>
<proteinExistence type="predicted"/>